<reference evidence="1 2" key="1">
    <citation type="submission" date="2019-05" db="EMBL/GenBank/DDBJ databases">
        <title>Another draft genome of Portunus trituberculatus and its Hox gene families provides insights of decapod evolution.</title>
        <authorList>
            <person name="Jeong J.-H."/>
            <person name="Song I."/>
            <person name="Kim S."/>
            <person name="Choi T."/>
            <person name="Kim D."/>
            <person name="Ryu S."/>
            <person name="Kim W."/>
        </authorList>
    </citation>
    <scope>NUCLEOTIDE SEQUENCE [LARGE SCALE GENOMIC DNA]</scope>
    <source>
        <tissue evidence="1">Muscle</tissue>
    </source>
</reference>
<dbReference type="AlphaFoldDB" id="A0A5B7D2A8"/>
<keyword evidence="2" id="KW-1185">Reference proteome</keyword>
<comment type="caution">
    <text evidence="1">The sequence shown here is derived from an EMBL/GenBank/DDBJ whole genome shotgun (WGS) entry which is preliminary data.</text>
</comment>
<evidence type="ECO:0000313" key="1">
    <source>
        <dbReference type="EMBL" id="MPC15351.1"/>
    </source>
</evidence>
<name>A0A5B7D2A8_PORTR</name>
<gene>
    <name evidence="1" type="ORF">E2C01_008139</name>
</gene>
<dbReference type="Proteomes" id="UP000324222">
    <property type="component" value="Unassembled WGS sequence"/>
</dbReference>
<dbReference type="EMBL" id="VSRR010000420">
    <property type="protein sequence ID" value="MPC15351.1"/>
    <property type="molecule type" value="Genomic_DNA"/>
</dbReference>
<organism evidence="1 2">
    <name type="scientific">Portunus trituberculatus</name>
    <name type="common">Swimming crab</name>
    <name type="synonym">Neptunus trituberculatus</name>
    <dbReference type="NCBI Taxonomy" id="210409"/>
    <lineage>
        <taxon>Eukaryota</taxon>
        <taxon>Metazoa</taxon>
        <taxon>Ecdysozoa</taxon>
        <taxon>Arthropoda</taxon>
        <taxon>Crustacea</taxon>
        <taxon>Multicrustacea</taxon>
        <taxon>Malacostraca</taxon>
        <taxon>Eumalacostraca</taxon>
        <taxon>Eucarida</taxon>
        <taxon>Decapoda</taxon>
        <taxon>Pleocyemata</taxon>
        <taxon>Brachyura</taxon>
        <taxon>Eubrachyura</taxon>
        <taxon>Portunoidea</taxon>
        <taxon>Portunidae</taxon>
        <taxon>Portuninae</taxon>
        <taxon>Portunus</taxon>
    </lineage>
</organism>
<accession>A0A5B7D2A8</accession>
<proteinExistence type="predicted"/>
<sequence>MITLTVGKQFVSQHKDWDLDHWQDILKQPVQPSFVQPVTNYFAEQPQPDFQHITTQPLHTNQPQHIITQPSHTNQPQHITTQPPHTILITHNQHQHMSPSITTTTSGCLTSPYFFSSMRTL</sequence>
<evidence type="ECO:0000313" key="2">
    <source>
        <dbReference type="Proteomes" id="UP000324222"/>
    </source>
</evidence>
<protein>
    <submittedName>
        <fullName evidence="1">Uncharacterized protein</fullName>
    </submittedName>
</protein>